<feature type="domain" description="Remorin C-terminal" evidence="3">
    <location>
        <begin position="214"/>
        <end position="311"/>
    </location>
</feature>
<name>A0A6P8EDS2_PUNGR</name>
<dbReference type="OrthoDB" id="775261at2759"/>
<feature type="compositionally biased region" description="Basic and acidic residues" evidence="2">
    <location>
        <begin position="153"/>
        <end position="165"/>
    </location>
</feature>
<feature type="region of interest" description="Disordered" evidence="2">
    <location>
        <begin position="288"/>
        <end position="308"/>
    </location>
</feature>
<evidence type="ECO:0000313" key="5">
    <source>
        <dbReference type="RefSeq" id="XP_031403561.1"/>
    </source>
</evidence>
<dbReference type="PANTHER" id="PTHR31471">
    <property type="entry name" value="OS02G0116800 PROTEIN"/>
    <property type="match status" value="1"/>
</dbReference>
<dbReference type="InterPro" id="IPR005516">
    <property type="entry name" value="Remorin_C"/>
</dbReference>
<reference evidence="5" key="2">
    <citation type="submission" date="2025-08" db="UniProtKB">
        <authorList>
            <consortium name="RefSeq"/>
        </authorList>
    </citation>
    <scope>IDENTIFICATION</scope>
    <source>
        <tissue evidence="5">Leaf</tissue>
    </source>
</reference>
<sequence length="321" mass="37056">MQLKPLRWEDSLPLFCANKAHETLLPFTSPVQRLSSGVFPYKLGDARRGLVFVAEHRESLGSCSFLKMEDLINKQRRVRFSDSRHEDRHQPDSFAGGQTAKNWFQRQFSGQMSWDYDYSVPSEYAAAVAASAFAVHSLKVEAENQRKVRVDFEASRDKTKSKTIDVKPGVSRRSSNKEAEASARRPQESAYHRPPRTGSRAAATQKRTGYANRAEDKGDAWERAQMEKIRKRHDRTKSSILEWENQKKSRAKLFMERKKAEMEQRKAKNNEHYRIKIARIERIAGEARAQAEERRRNEESKAREKAKKIRSGEASVGCFCF</sequence>
<evidence type="ECO:0000256" key="1">
    <source>
        <dbReference type="ARBA" id="ARBA00005711"/>
    </source>
</evidence>
<feature type="compositionally biased region" description="Basic and acidic residues" evidence="2">
    <location>
        <begin position="288"/>
        <end position="303"/>
    </location>
</feature>
<dbReference type="Pfam" id="PF03763">
    <property type="entry name" value="Remorin_C"/>
    <property type="match status" value="1"/>
</dbReference>
<feature type="compositionally biased region" description="Basic and acidic residues" evidence="2">
    <location>
        <begin position="175"/>
        <end position="191"/>
    </location>
</feature>
<dbReference type="PANTHER" id="PTHR31471:SF5">
    <property type="entry name" value="GB|AAD39278.1"/>
    <property type="match status" value="1"/>
</dbReference>
<evidence type="ECO:0000256" key="2">
    <source>
        <dbReference type="SAM" id="MobiDB-lite"/>
    </source>
</evidence>
<dbReference type="GeneID" id="116212939"/>
<reference evidence="4" key="1">
    <citation type="journal article" date="2020" name="Plant Biotechnol. J.">
        <title>The pomegranate (Punica granatum L.) draft genome dissects genetic divergence between soft- and hard-seeded cultivars.</title>
        <authorList>
            <person name="Luo X."/>
            <person name="Li H."/>
            <person name="Wu Z."/>
            <person name="Yao W."/>
            <person name="Zhao P."/>
            <person name="Cao D."/>
            <person name="Yu H."/>
            <person name="Li K."/>
            <person name="Poudel K."/>
            <person name="Zhao D."/>
            <person name="Zhang F."/>
            <person name="Xia X."/>
            <person name="Chen L."/>
            <person name="Wang Q."/>
            <person name="Jing D."/>
            <person name="Cao S."/>
        </authorList>
    </citation>
    <scope>NUCLEOTIDE SEQUENCE [LARGE SCALE GENOMIC DNA]</scope>
    <source>
        <strain evidence="4">cv. Tunisia</strain>
    </source>
</reference>
<accession>A0A6P8EDS2</accession>
<gene>
    <name evidence="5" type="primary">LOC116212939</name>
</gene>
<protein>
    <submittedName>
        <fullName evidence="5">Remorin</fullName>
    </submittedName>
</protein>
<dbReference type="Proteomes" id="UP000515151">
    <property type="component" value="Chromosome 7"/>
</dbReference>
<dbReference type="RefSeq" id="XP_031403561.1">
    <property type="nucleotide sequence ID" value="XM_031547701.1"/>
</dbReference>
<keyword evidence="4" id="KW-1185">Reference proteome</keyword>
<comment type="similarity">
    <text evidence="1">Belongs to the remorin family.</text>
</comment>
<proteinExistence type="inferred from homology"/>
<evidence type="ECO:0000259" key="3">
    <source>
        <dbReference type="Pfam" id="PF03763"/>
    </source>
</evidence>
<evidence type="ECO:0000313" key="4">
    <source>
        <dbReference type="Proteomes" id="UP000515151"/>
    </source>
</evidence>
<feature type="region of interest" description="Disordered" evidence="2">
    <location>
        <begin position="153"/>
        <end position="218"/>
    </location>
</feature>
<dbReference type="AlphaFoldDB" id="A0A6P8EDS2"/>
<organism evidence="4 5">
    <name type="scientific">Punica granatum</name>
    <name type="common">Pomegranate</name>
    <dbReference type="NCBI Taxonomy" id="22663"/>
    <lineage>
        <taxon>Eukaryota</taxon>
        <taxon>Viridiplantae</taxon>
        <taxon>Streptophyta</taxon>
        <taxon>Embryophyta</taxon>
        <taxon>Tracheophyta</taxon>
        <taxon>Spermatophyta</taxon>
        <taxon>Magnoliopsida</taxon>
        <taxon>eudicotyledons</taxon>
        <taxon>Gunneridae</taxon>
        <taxon>Pentapetalae</taxon>
        <taxon>rosids</taxon>
        <taxon>malvids</taxon>
        <taxon>Myrtales</taxon>
        <taxon>Lythraceae</taxon>
        <taxon>Punica</taxon>
    </lineage>
</organism>